<proteinExistence type="inferred from homology"/>
<dbReference type="InterPro" id="IPR042099">
    <property type="entry name" value="ANL_N_sf"/>
</dbReference>
<keyword evidence="6" id="KW-1185">Reference proteome</keyword>
<dbReference type="InterPro" id="IPR025110">
    <property type="entry name" value="AMP-bd_C"/>
</dbReference>
<keyword evidence="2" id="KW-0436">Ligase</keyword>
<dbReference type="PANTHER" id="PTHR24096:SF149">
    <property type="entry name" value="AMP-BINDING DOMAIN-CONTAINING PROTEIN-RELATED"/>
    <property type="match status" value="1"/>
</dbReference>
<dbReference type="Pfam" id="PF13193">
    <property type="entry name" value="AMP-binding_C"/>
    <property type="match status" value="1"/>
</dbReference>
<reference evidence="5 6" key="1">
    <citation type="submission" date="2016-07" db="EMBL/GenBank/DDBJ databases">
        <title>Pervasive Adenine N6-methylation of Active Genes in Fungi.</title>
        <authorList>
            <consortium name="DOE Joint Genome Institute"/>
            <person name="Mondo S.J."/>
            <person name="Dannebaum R.O."/>
            <person name="Kuo R.C."/>
            <person name="Labutti K."/>
            <person name="Haridas S."/>
            <person name="Kuo A."/>
            <person name="Salamov A."/>
            <person name="Ahrendt S.R."/>
            <person name="Lipzen A."/>
            <person name="Sullivan W."/>
            <person name="Andreopoulos W.B."/>
            <person name="Clum A."/>
            <person name="Lindquist E."/>
            <person name="Daum C."/>
            <person name="Ramamoorthy G.K."/>
            <person name="Gryganskyi A."/>
            <person name="Culley D."/>
            <person name="Magnuson J.K."/>
            <person name="James T.Y."/>
            <person name="O'Malley M.A."/>
            <person name="Stajich J.E."/>
            <person name="Spatafora J.W."/>
            <person name="Visel A."/>
            <person name="Grigoriev I.V."/>
        </authorList>
    </citation>
    <scope>NUCLEOTIDE SEQUENCE [LARGE SCALE GENOMIC DNA]</scope>
    <source>
        <strain evidence="5 6">NRRL 1336</strain>
    </source>
</reference>
<evidence type="ECO:0000259" key="3">
    <source>
        <dbReference type="Pfam" id="PF00501"/>
    </source>
</evidence>
<evidence type="ECO:0000256" key="1">
    <source>
        <dbReference type="ARBA" id="ARBA00006432"/>
    </source>
</evidence>
<feature type="domain" description="AMP-binding enzyme C-terminal" evidence="4">
    <location>
        <begin position="446"/>
        <end position="525"/>
    </location>
</feature>
<protein>
    <recommendedName>
        <fullName evidence="7">4-coumarate-CoA ligase</fullName>
    </recommendedName>
</protein>
<dbReference type="InterPro" id="IPR000873">
    <property type="entry name" value="AMP-dep_synth/lig_dom"/>
</dbReference>
<evidence type="ECO:0000313" key="6">
    <source>
        <dbReference type="Proteomes" id="UP000193560"/>
    </source>
</evidence>
<evidence type="ECO:0000259" key="4">
    <source>
        <dbReference type="Pfam" id="PF13193"/>
    </source>
</evidence>
<organism evidence="5 6">
    <name type="scientific">Absidia repens</name>
    <dbReference type="NCBI Taxonomy" id="90262"/>
    <lineage>
        <taxon>Eukaryota</taxon>
        <taxon>Fungi</taxon>
        <taxon>Fungi incertae sedis</taxon>
        <taxon>Mucoromycota</taxon>
        <taxon>Mucoromycotina</taxon>
        <taxon>Mucoromycetes</taxon>
        <taxon>Mucorales</taxon>
        <taxon>Cunninghamellaceae</taxon>
        <taxon>Absidia</taxon>
    </lineage>
</organism>
<gene>
    <name evidence="5" type="ORF">BCR42DRAFT_416762</name>
</gene>
<dbReference type="CDD" id="cd05911">
    <property type="entry name" value="Firefly_Luc_like"/>
    <property type="match status" value="1"/>
</dbReference>
<comment type="similarity">
    <text evidence="1">Belongs to the ATP-dependent AMP-binding enzyme family.</text>
</comment>
<name>A0A1X2IF34_9FUNG</name>
<dbReference type="EMBL" id="MCGE01000013">
    <property type="protein sequence ID" value="ORZ15269.1"/>
    <property type="molecule type" value="Genomic_DNA"/>
</dbReference>
<dbReference type="Gene3D" id="3.30.300.30">
    <property type="match status" value="1"/>
</dbReference>
<dbReference type="AlphaFoldDB" id="A0A1X2IF34"/>
<dbReference type="PROSITE" id="PS00455">
    <property type="entry name" value="AMP_BINDING"/>
    <property type="match status" value="1"/>
</dbReference>
<dbReference type="PANTHER" id="PTHR24096">
    <property type="entry name" value="LONG-CHAIN-FATTY-ACID--COA LIGASE"/>
    <property type="match status" value="1"/>
</dbReference>
<dbReference type="GO" id="GO:0016405">
    <property type="term" value="F:CoA-ligase activity"/>
    <property type="evidence" value="ECO:0007669"/>
    <property type="project" value="TreeGrafter"/>
</dbReference>
<feature type="domain" description="AMP-dependent synthetase/ligase" evidence="3">
    <location>
        <begin position="25"/>
        <end position="394"/>
    </location>
</feature>
<dbReference type="STRING" id="90262.A0A1X2IF34"/>
<evidence type="ECO:0008006" key="7">
    <source>
        <dbReference type="Google" id="ProtNLM"/>
    </source>
</evidence>
<dbReference type="Pfam" id="PF00501">
    <property type="entry name" value="AMP-binding"/>
    <property type="match status" value="1"/>
</dbReference>
<sequence length="548" mass="60409">MVKLYKSQFPDISYLETGLIPYLFENPNRIPDDKELFNDVHTKQSLSYGQVKDGILQFAAGLQDYFGFGTGDVLALFAPNAIDFAFPALGAIAAGGVLSPSNPRYSVEELRHQLELSDAKVLVAHPENIDVALQASALVGIPKRNILVFGQETIQGILPYTSVLMKERRAVVTPLTPEQARSRPCYLCFSSGTTGKSKGVMTSHTNAISAAAMIMYMEDYNDPNVNTRRGINCLPMFHQYALLLVLHVSLRRGTSMALMSQFDLVDYLKTIQDQRITNIWTVPPIILALAKDPRVLQFDLSSLKFAICAAAPLSRELSTAFASRFPNIKISQSYGLTETSPSGTTELVNDTAHGSCGVLMPNMIARIVKEDGSDAKVNEPGEIWLKGPNIMLGYIKNKEATANTVDVDGFLHTGDVGVVDEKDRFYIVDRIKELIKYKGFQVAPAELEGILLKSPLVNDCAVIGVYDSVQATEVPRGYVVLKPGIDASDKIVSQIQQFVADQVASFKQIRQIRIVDTVPKTASGKILRRVLRDQVKHEQQQQQNQAKL</sequence>
<dbReference type="Gene3D" id="3.40.50.12780">
    <property type="entry name" value="N-terminal domain of ligase-like"/>
    <property type="match status" value="1"/>
</dbReference>
<accession>A0A1X2IF34</accession>
<dbReference type="Proteomes" id="UP000193560">
    <property type="component" value="Unassembled WGS sequence"/>
</dbReference>
<dbReference type="SUPFAM" id="SSF56801">
    <property type="entry name" value="Acetyl-CoA synthetase-like"/>
    <property type="match status" value="1"/>
</dbReference>
<dbReference type="InterPro" id="IPR045851">
    <property type="entry name" value="AMP-bd_C_sf"/>
</dbReference>
<evidence type="ECO:0000313" key="5">
    <source>
        <dbReference type="EMBL" id="ORZ15269.1"/>
    </source>
</evidence>
<dbReference type="InterPro" id="IPR020845">
    <property type="entry name" value="AMP-binding_CS"/>
</dbReference>
<dbReference type="OrthoDB" id="1898221at2759"/>
<evidence type="ECO:0000256" key="2">
    <source>
        <dbReference type="ARBA" id="ARBA00022598"/>
    </source>
</evidence>
<comment type="caution">
    <text evidence="5">The sequence shown here is derived from an EMBL/GenBank/DDBJ whole genome shotgun (WGS) entry which is preliminary data.</text>
</comment>